<dbReference type="AlphaFoldDB" id="A0A174UDQ1"/>
<sequence length="490" mass="55129">MGILVFDVGTSSMRGALINDKADILCQFHRKYHPTFYSSIKVTQDPEIWRKALYDIARDVGDWCKDQNEEVEMISLTAQRTSIIPVDHKGDPLCDAVMWQDKRNIEVCTRLSAMNGQIIRKSGTMVNPVFSGSKMAWLKETAPEIYKKADRIFVVADYLLYHMTGQRKLDRTYASRSHLMNLRTGRWDSVLLDIFGIEKNKLCDLIDPGELHGYTNEKFAESTRLKTGIPVYSVGGDQQCSALGMGIYEEGDMEVTSGTGAFIIGITEKVPIVLMGNPIINYSAVKGKYIVEASILTCSAAFDWFCNNFYKEVQGDIYQKIDQEIAQSPPGANGCMLLPFFQGRATPQWNPKATASFTNVTLSTTRGDMARALLEGIAYEIRNNLDIVEGQIGKAEQIQIGGGLSNSHEFNQIQADVYGRKLIQYQHREAGIIGAWTSTMVESGKVSDHKEALEWAGRNNSIQIYEPVEKNIEKYQELRADMNHLYQKIY</sequence>
<evidence type="ECO:0000259" key="4">
    <source>
        <dbReference type="Pfam" id="PF00370"/>
    </source>
</evidence>
<dbReference type="EC" id="2.7.1.30" evidence="6"/>
<dbReference type="OrthoDB" id="9805576at2"/>
<dbReference type="InterPro" id="IPR000577">
    <property type="entry name" value="Carb_kinase_FGGY"/>
</dbReference>
<dbReference type="InterPro" id="IPR018484">
    <property type="entry name" value="FGGY_N"/>
</dbReference>
<accession>A0A174UDQ1</accession>
<dbReference type="GO" id="GO:0005975">
    <property type="term" value="P:carbohydrate metabolic process"/>
    <property type="evidence" value="ECO:0007669"/>
    <property type="project" value="InterPro"/>
</dbReference>
<dbReference type="Proteomes" id="UP000095564">
    <property type="component" value="Unassembled WGS sequence"/>
</dbReference>
<evidence type="ECO:0000256" key="3">
    <source>
        <dbReference type="ARBA" id="ARBA00022777"/>
    </source>
</evidence>
<keyword evidence="3 6" id="KW-0418">Kinase</keyword>
<dbReference type="InterPro" id="IPR018485">
    <property type="entry name" value="FGGY_C"/>
</dbReference>
<name>A0A174UDQ1_ANAHA</name>
<dbReference type="InterPro" id="IPR043129">
    <property type="entry name" value="ATPase_NBD"/>
</dbReference>
<organism evidence="6 7">
    <name type="scientific">Anaerostipes hadrus</name>
    <dbReference type="NCBI Taxonomy" id="649756"/>
    <lineage>
        <taxon>Bacteria</taxon>
        <taxon>Bacillati</taxon>
        <taxon>Bacillota</taxon>
        <taxon>Clostridia</taxon>
        <taxon>Lachnospirales</taxon>
        <taxon>Lachnospiraceae</taxon>
        <taxon>Anaerostipes</taxon>
    </lineage>
</organism>
<evidence type="ECO:0000256" key="1">
    <source>
        <dbReference type="ARBA" id="ARBA00009156"/>
    </source>
</evidence>
<dbReference type="GO" id="GO:0004370">
    <property type="term" value="F:glycerol kinase activity"/>
    <property type="evidence" value="ECO:0007669"/>
    <property type="project" value="UniProtKB-EC"/>
</dbReference>
<dbReference type="Pfam" id="PF02782">
    <property type="entry name" value="FGGY_C"/>
    <property type="match status" value="1"/>
</dbReference>
<evidence type="ECO:0000259" key="5">
    <source>
        <dbReference type="Pfam" id="PF02782"/>
    </source>
</evidence>
<evidence type="ECO:0000313" key="7">
    <source>
        <dbReference type="Proteomes" id="UP000095564"/>
    </source>
</evidence>
<keyword evidence="2 6" id="KW-0808">Transferase</keyword>
<dbReference type="SUPFAM" id="SSF53067">
    <property type="entry name" value="Actin-like ATPase domain"/>
    <property type="match status" value="2"/>
</dbReference>
<dbReference type="Gene3D" id="3.30.420.40">
    <property type="match status" value="2"/>
</dbReference>
<gene>
    <name evidence="6" type="primary">glpK_2</name>
    <name evidence="6" type="ORF">ERS852520_03344</name>
</gene>
<dbReference type="RefSeq" id="WP_055162408.1">
    <property type="nucleotide sequence ID" value="NZ_BAABYN010000001.1"/>
</dbReference>
<evidence type="ECO:0000256" key="2">
    <source>
        <dbReference type="ARBA" id="ARBA00022679"/>
    </source>
</evidence>
<proteinExistence type="inferred from homology"/>
<evidence type="ECO:0000313" key="6">
    <source>
        <dbReference type="EMBL" id="CUQ19486.1"/>
    </source>
</evidence>
<feature type="domain" description="Carbohydrate kinase FGGY C-terminal" evidence="5">
    <location>
        <begin position="255"/>
        <end position="435"/>
    </location>
</feature>
<dbReference type="EMBL" id="CZAU01000051">
    <property type="protein sequence ID" value="CUQ19486.1"/>
    <property type="molecule type" value="Genomic_DNA"/>
</dbReference>
<feature type="domain" description="Carbohydrate kinase FGGY N-terminal" evidence="4">
    <location>
        <begin position="3"/>
        <end position="244"/>
    </location>
</feature>
<protein>
    <submittedName>
        <fullName evidence="6">Glycerol kinase</fullName>
        <ecNumber evidence="6">2.7.1.30</ecNumber>
    </submittedName>
</protein>
<dbReference type="PANTHER" id="PTHR43095">
    <property type="entry name" value="SUGAR KINASE"/>
    <property type="match status" value="1"/>
</dbReference>
<dbReference type="CDD" id="cd07779">
    <property type="entry name" value="ASKHA_NBD_FGGY_YgcE-like"/>
    <property type="match status" value="1"/>
</dbReference>
<reference evidence="6 7" key="1">
    <citation type="submission" date="2015-09" db="EMBL/GenBank/DDBJ databases">
        <authorList>
            <consortium name="Pathogen Informatics"/>
        </authorList>
    </citation>
    <scope>NUCLEOTIDE SEQUENCE [LARGE SCALE GENOMIC DNA]</scope>
    <source>
        <strain evidence="6 7">2789STDY5834908</strain>
    </source>
</reference>
<dbReference type="PIRSF" id="PIRSF000538">
    <property type="entry name" value="GlpK"/>
    <property type="match status" value="1"/>
</dbReference>
<dbReference type="InterPro" id="IPR050406">
    <property type="entry name" value="FGGY_Carb_Kinase"/>
</dbReference>
<comment type="similarity">
    <text evidence="1">Belongs to the FGGY kinase family.</text>
</comment>
<dbReference type="Pfam" id="PF00370">
    <property type="entry name" value="FGGY_N"/>
    <property type="match status" value="1"/>
</dbReference>